<feature type="compositionally biased region" description="Basic and acidic residues" evidence="7">
    <location>
        <begin position="439"/>
        <end position="451"/>
    </location>
</feature>
<evidence type="ECO:0000256" key="2">
    <source>
        <dbReference type="ARBA" id="ARBA00005462"/>
    </source>
</evidence>
<dbReference type="Proteomes" id="UP000594262">
    <property type="component" value="Unplaced"/>
</dbReference>
<evidence type="ECO:0000313" key="9">
    <source>
        <dbReference type="Proteomes" id="UP000594262"/>
    </source>
</evidence>
<dbReference type="PROSITE" id="PS50176">
    <property type="entry name" value="ARM_REPEAT"/>
    <property type="match status" value="3"/>
</dbReference>
<dbReference type="SUPFAM" id="SSF48371">
    <property type="entry name" value="ARM repeat"/>
    <property type="match status" value="1"/>
</dbReference>
<dbReference type="PANTHER" id="PTHR10372:SF27">
    <property type="entry name" value="ADHERENS JUNCTION PROTEIN P120"/>
    <property type="match status" value="1"/>
</dbReference>
<keyword evidence="5" id="KW-0965">Cell junction</keyword>
<feature type="compositionally biased region" description="Polar residues" evidence="7">
    <location>
        <begin position="70"/>
        <end position="94"/>
    </location>
</feature>
<dbReference type="InterPro" id="IPR016024">
    <property type="entry name" value="ARM-type_fold"/>
</dbReference>
<evidence type="ECO:0000256" key="7">
    <source>
        <dbReference type="SAM" id="MobiDB-lite"/>
    </source>
</evidence>
<evidence type="ECO:0000256" key="1">
    <source>
        <dbReference type="ARBA" id="ARBA00004282"/>
    </source>
</evidence>
<feature type="region of interest" description="Disordered" evidence="7">
    <location>
        <begin position="913"/>
        <end position="1003"/>
    </location>
</feature>
<dbReference type="Gene3D" id="1.25.10.10">
    <property type="entry name" value="Leucine-rich Repeat Variant"/>
    <property type="match status" value="1"/>
</dbReference>
<dbReference type="PANTHER" id="PTHR10372">
    <property type="entry name" value="PLAKOPHILLIN-RELATED"/>
    <property type="match status" value="1"/>
</dbReference>
<organism evidence="8 9">
    <name type="scientific">Clytia hemisphaerica</name>
    <dbReference type="NCBI Taxonomy" id="252671"/>
    <lineage>
        <taxon>Eukaryota</taxon>
        <taxon>Metazoa</taxon>
        <taxon>Cnidaria</taxon>
        <taxon>Hydrozoa</taxon>
        <taxon>Hydroidolina</taxon>
        <taxon>Leptothecata</taxon>
        <taxon>Obeliida</taxon>
        <taxon>Clytiidae</taxon>
        <taxon>Clytia</taxon>
    </lineage>
</organism>
<proteinExistence type="inferred from homology"/>
<dbReference type="GeneID" id="136802505"/>
<feature type="compositionally biased region" description="Basic and acidic residues" evidence="7">
    <location>
        <begin position="474"/>
        <end position="484"/>
    </location>
</feature>
<feature type="region of interest" description="Disordered" evidence="7">
    <location>
        <begin position="55"/>
        <end position="97"/>
    </location>
</feature>
<evidence type="ECO:0000256" key="6">
    <source>
        <dbReference type="PROSITE-ProRule" id="PRU00259"/>
    </source>
</evidence>
<feature type="compositionally biased region" description="Polar residues" evidence="7">
    <location>
        <begin position="279"/>
        <end position="288"/>
    </location>
</feature>
<dbReference type="InterPro" id="IPR028435">
    <property type="entry name" value="Plakophilin/d_Catenin"/>
</dbReference>
<feature type="region of interest" description="Disordered" evidence="7">
    <location>
        <begin position="412"/>
        <end position="547"/>
    </location>
</feature>
<feature type="compositionally biased region" description="Polar residues" evidence="7">
    <location>
        <begin position="254"/>
        <end position="270"/>
    </location>
</feature>
<keyword evidence="9" id="KW-1185">Reference proteome</keyword>
<feature type="repeat" description="ARM" evidence="6">
    <location>
        <begin position="1067"/>
        <end position="1101"/>
    </location>
</feature>
<dbReference type="InterPro" id="IPR011989">
    <property type="entry name" value="ARM-like"/>
</dbReference>
<dbReference type="EnsemblMetazoa" id="CLYHEMT013779.2">
    <property type="protein sequence ID" value="CLYHEMP013779.2"/>
    <property type="gene ID" value="CLYHEMG013779"/>
</dbReference>
<evidence type="ECO:0000256" key="4">
    <source>
        <dbReference type="ARBA" id="ARBA00022889"/>
    </source>
</evidence>
<feature type="compositionally biased region" description="Low complexity" evidence="7">
    <location>
        <begin position="508"/>
        <end position="520"/>
    </location>
</feature>
<feature type="compositionally biased region" description="Basic and acidic residues" evidence="7">
    <location>
        <begin position="1244"/>
        <end position="1286"/>
    </location>
</feature>
<feature type="region of interest" description="Disordered" evidence="7">
    <location>
        <begin position="254"/>
        <end position="290"/>
    </location>
</feature>
<feature type="region of interest" description="Disordered" evidence="7">
    <location>
        <begin position="1226"/>
        <end position="1339"/>
    </location>
</feature>
<evidence type="ECO:0000256" key="3">
    <source>
        <dbReference type="ARBA" id="ARBA00022737"/>
    </source>
</evidence>
<comment type="similarity">
    <text evidence="2">Belongs to the beta-catenin family.</text>
</comment>
<dbReference type="GO" id="GO:0098609">
    <property type="term" value="P:cell-cell adhesion"/>
    <property type="evidence" value="ECO:0007669"/>
    <property type="project" value="InterPro"/>
</dbReference>
<name>A0A7M5WVH6_9CNID</name>
<feature type="repeat" description="ARM" evidence="6">
    <location>
        <begin position="706"/>
        <end position="734"/>
    </location>
</feature>
<feature type="compositionally biased region" description="Polar residues" evidence="7">
    <location>
        <begin position="176"/>
        <end position="187"/>
    </location>
</feature>
<keyword evidence="3" id="KW-0677">Repeat</keyword>
<evidence type="ECO:0000256" key="5">
    <source>
        <dbReference type="ARBA" id="ARBA00022949"/>
    </source>
</evidence>
<reference evidence="8" key="1">
    <citation type="submission" date="2021-01" db="UniProtKB">
        <authorList>
            <consortium name="EnsemblMetazoa"/>
        </authorList>
    </citation>
    <scope>IDENTIFICATION</scope>
</reference>
<dbReference type="GO" id="GO:0005912">
    <property type="term" value="C:adherens junction"/>
    <property type="evidence" value="ECO:0007669"/>
    <property type="project" value="TreeGrafter"/>
</dbReference>
<dbReference type="OrthoDB" id="3245100at2759"/>
<feature type="region of interest" description="Disordered" evidence="7">
    <location>
        <begin position="581"/>
        <end position="650"/>
    </location>
</feature>
<comment type="subcellular location">
    <subcellularLocation>
        <location evidence="1">Cell junction</location>
    </subcellularLocation>
</comment>
<sequence>MLVNHSFQLHTSSSPHFQTAVTASSQSSLEIESVIQNALQKDGELSSNLEWQRHKAANPKPRYPSESDSHNSQSTEGDSSLWSSPLSINDTTSENGDEDILETCLRELEEKSVCSQNSIRPFNLKEKDKMHGMQISNHSSYSHQQHSNTTNNNQHHHQQTSSYSTKSSYRSTNSSHGASRNGGSRQIIQPPEEFYDFGSVKYSSGHSTLDNGSVKSSRSYRDDRLDEEYMDSFNENASYVSNLSQQSEPVHRYTSNGYSTKATNQNSRSRSLPRARTNGYASHSQMNDETYDEELSRYNSSTLPRGGVRLEEEPPVSSTPLVEPLSEAIVEEERHNADGTTSLIRRIVTATTTRVFHENQVPKVEVHISPATETIIDPHHYDDDDNESVMTTGGGPQLNSTSHTEFEHYHQQQQQRLGGGRSMSRDQNMTSTMTSSSTHRSDGVRQQRDGYDYEGTSFRGSELDYDASGSHLDYSGHEDYDRRNNIHNNQMSNTTTTTTTTKNDHYINESSNNYNSNTSSARGRTRQRDVRHNNSRQPSVSSYNSRDRIADEDFAEISINRTDTSNDRMDAVHGAGNVSGFYHDSSATSRKEQKNTSSSSGASSGSGLRMASQQQMTTSSQHQQQSSSSSSRQQREQYQQNSSSAHSTLDIKLKGKKSSNDIDISLLDLLMYLKTSDRVLKANTAGYIMHLTFNDDEAKQKIREFDIIPLLVKLLDHEDEDCQRNAAGALRNLSYGKFVNDNKIAIYECGGIEACVRLLYRTSWIEVRQHVTGILCNLSSYESLKLHVLREAMEAVALLIIVPLSGWEKDHAMMGRRPGIISWSLLLRNATGILRNVSSAGHEARTTIRFRIEGLVDACLWILRAAVGSEATEDINNKIIENIMCTLRNISYKIDVEIDRNVYTDAVRVPVKHSNANSPQMSPSRDHRSTNQDGDSDSVDNGNHDNNKKNKKNRLIPRDASKTGCLGMKKKPFKKRMENRGTLPLQPSKKPPPEQWAYHPPHANDKKYTPMGVELLWQPNTVTIYIYVITNSTNPLTLESAAAAVHNLTGGKWNWAALLRVHVRLNRGLPPLHDLLSVDQEYVVRSVAYALRNLAIDHTNKWSIGWFAPEGLVQVLPSVKAYETDTKPSEYTICAILSVLQALVYKDYNNSKKVKEADGIRKLVALTREEPREQKNDQLRSYSNKVIIDANRVLLYMWEFKDCRESIKKLLWSHSKAEDGEKVFKQNTLKNPHKGDQFADVDQAEEREPIAERDERRYVSFEQPNDDRELSFNDRPPEYEMREFGHQDVPSDEADENDTLIRRSLEQKKKKTPSAGASKGRNRYDGEENEESRLMTSDR</sequence>
<protein>
    <submittedName>
        <fullName evidence="8">Uncharacterized protein</fullName>
    </submittedName>
</protein>
<feature type="compositionally biased region" description="Low complexity" evidence="7">
    <location>
        <begin position="137"/>
        <end position="175"/>
    </location>
</feature>
<feature type="region of interest" description="Disordered" evidence="7">
    <location>
        <begin position="302"/>
        <end position="321"/>
    </location>
</feature>
<dbReference type="InterPro" id="IPR000225">
    <property type="entry name" value="Armadillo"/>
</dbReference>
<feature type="repeat" description="ARM" evidence="6">
    <location>
        <begin position="750"/>
        <end position="793"/>
    </location>
</feature>
<dbReference type="GO" id="GO:0005737">
    <property type="term" value="C:cytoplasm"/>
    <property type="evidence" value="ECO:0007669"/>
    <property type="project" value="TreeGrafter"/>
</dbReference>
<dbReference type="Pfam" id="PF00514">
    <property type="entry name" value="Arm"/>
    <property type="match status" value="1"/>
</dbReference>
<dbReference type="RefSeq" id="XP_066915339.1">
    <property type="nucleotide sequence ID" value="XM_067059238.1"/>
</dbReference>
<feature type="compositionally biased region" description="Polar residues" evidence="7">
    <location>
        <begin position="535"/>
        <end position="544"/>
    </location>
</feature>
<keyword evidence="4" id="KW-0130">Cell adhesion</keyword>
<feature type="region of interest" description="Disordered" evidence="7">
    <location>
        <begin position="137"/>
        <end position="187"/>
    </location>
</feature>
<dbReference type="GO" id="GO:0005634">
    <property type="term" value="C:nucleus"/>
    <property type="evidence" value="ECO:0007669"/>
    <property type="project" value="TreeGrafter"/>
</dbReference>
<accession>A0A7M5WVH6</accession>
<feature type="compositionally biased region" description="Low complexity" evidence="7">
    <location>
        <begin position="597"/>
        <end position="644"/>
    </location>
</feature>
<dbReference type="SMART" id="SM00185">
    <property type="entry name" value="ARM"/>
    <property type="match status" value="5"/>
</dbReference>
<evidence type="ECO:0000313" key="8">
    <source>
        <dbReference type="EnsemblMetazoa" id="CLYHEMP013779.2"/>
    </source>
</evidence>
<feature type="compositionally biased region" description="Polar residues" evidence="7">
    <location>
        <begin position="914"/>
        <end position="923"/>
    </location>
</feature>
<feature type="compositionally biased region" description="Basic and acidic residues" evidence="7">
    <location>
        <begin position="1322"/>
        <end position="1339"/>
    </location>
</feature>
<dbReference type="GO" id="GO:0005886">
    <property type="term" value="C:plasma membrane"/>
    <property type="evidence" value="ECO:0007669"/>
    <property type="project" value="TreeGrafter"/>
</dbReference>
<feature type="compositionally biased region" description="Low complexity" evidence="7">
    <location>
        <begin position="429"/>
        <end position="438"/>
    </location>
</feature>